<dbReference type="PANTHER" id="PTHR12381">
    <property type="entry name" value="HETEROGENEOUS NUCLEAR RIBONUCLEOPROTEIN U FAMILY MEMBER"/>
    <property type="match status" value="1"/>
</dbReference>
<evidence type="ECO:0000256" key="5">
    <source>
        <dbReference type="SAM" id="MobiDB-lite"/>
    </source>
</evidence>
<organism evidence="8">
    <name type="scientific">Strongyloides ratti</name>
    <name type="common">Parasitic roundworm</name>
    <dbReference type="NCBI Taxonomy" id="34506"/>
    <lineage>
        <taxon>Eukaryota</taxon>
        <taxon>Metazoa</taxon>
        <taxon>Ecdysozoa</taxon>
        <taxon>Nematoda</taxon>
        <taxon>Chromadorea</taxon>
        <taxon>Rhabditida</taxon>
        <taxon>Tylenchina</taxon>
        <taxon>Panagrolaimomorpha</taxon>
        <taxon>Strongyloidoidea</taxon>
        <taxon>Strongyloididae</taxon>
        <taxon>Strongyloides</taxon>
    </lineage>
</organism>
<dbReference type="SMART" id="SM00513">
    <property type="entry name" value="SAP"/>
    <property type="match status" value="1"/>
</dbReference>
<dbReference type="GO" id="GO:0003723">
    <property type="term" value="F:RNA binding"/>
    <property type="evidence" value="ECO:0007669"/>
    <property type="project" value="TreeGrafter"/>
</dbReference>
<keyword evidence="9" id="KW-1185">Reference proteome</keyword>
<dbReference type="PROSITE" id="PS50800">
    <property type="entry name" value="SAP"/>
    <property type="match status" value="1"/>
</dbReference>
<dbReference type="Gene3D" id="2.60.120.920">
    <property type="match status" value="1"/>
</dbReference>
<dbReference type="Pfam" id="PF13671">
    <property type="entry name" value="AAA_33"/>
    <property type="match status" value="1"/>
</dbReference>
<keyword evidence="2" id="KW-0488">Methylation</keyword>
<dbReference type="EMBL" id="LN609528">
    <property type="protein sequence ID" value="CEF62488.1"/>
    <property type="molecule type" value="Genomic_DNA"/>
</dbReference>
<reference evidence="10" key="3">
    <citation type="submission" date="2020-12" db="UniProtKB">
        <authorList>
            <consortium name="WormBaseParasite"/>
        </authorList>
    </citation>
    <scope>IDENTIFICATION</scope>
</reference>
<dbReference type="InterPro" id="IPR027417">
    <property type="entry name" value="P-loop_NTPase"/>
</dbReference>
<dbReference type="WormBase" id="SRAE_1000076000">
    <property type="protein sequence ID" value="SRP08786"/>
    <property type="gene ID" value="WBGene00257358"/>
</dbReference>
<dbReference type="InterPro" id="IPR001870">
    <property type="entry name" value="B30.2/SPRY"/>
</dbReference>
<dbReference type="CDD" id="cd12884">
    <property type="entry name" value="SPRY_hnRNP"/>
    <property type="match status" value="1"/>
</dbReference>
<proteinExistence type="predicted"/>
<evidence type="ECO:0000259" key="7">
    <source>
        <dbReference type="PROSITE" id="PS50800"/>
    </source>
</evidence>
<protein>
    <submittedName>
        <fullName evidence="10">Heterogeneous nuclear ribonucleoprotein U-like protein 1</fullName>
    </submittedName>
</protein>
<dbReference type="Pfam" id="PF00622">
    <property type="entry name" value="SPRY"/>
    <property type="match status" value="1"/>
</dbReference>
<dbReference type="InterPro" id="IPR003034">
    <property type="entry name" value="SAP_dom"/>
</dbReference>
<dbReference type="RefSeq" id="XP_024501690.1">
    <property type="nucleotide sequence ID" value="XM_024647632.1"/>
</dbReference>
<evidence type="ECO:0000313" key="9">
    <source>
        <dbReference type="Proteomes" id="UP000035682"/>
    </source>
</evidence>
<dbReference type="InterPro" id="IPR003877">
    <property type="entry name" value="SPRY_dom"/>
</dbReference>
<dbReference type="SMART" id="SM00449">
    <property type="entry name" value="SPRY"/>
    <property type="match status" value="1"/>
</dbReference>
<feature type="domain" description="B30.2/SPRY" evidence="6">
    <location>
        <begin position="527"/>
        <end position="729"/>
    </location>
</feature>
<feature type="compositionally biased region" description="Basic and acidic residues" evidence="5">
    <location>
        <begin position="170"/>
        <end position="211"/>
    </location>
</feature>
<comment type="subcellular location">
    <subcellularLocation>
        <location evidence="1">Nucleus</location>
    </subcellularLocation>
</comment>
<evidence type="ECO:0000256" key="4">
    <source>
        <dbReference type="ARBA" id="ARBA00023242"/>
    </source>
</evidence>
<feature type="compositionally biased region" description="Basic and acidic residues" evidence="5">
    <location>
        <begin position="278"/>
        <end position="287"/>
    </location>
</feature>
<feature type="region of interest" description="Disordered" evidence="5">
    <location>
        <begin position="162"/>
        <end position="211"/>
    </location>
</feature>
<dbReference type="CTD" id="36374853"/>
<accession>A0A090MUW8</accession>
<evidence type="ECO:0000256" key="2">
    <source>
        <dbReference type="ARBA" id="ARBA00022481"/>
    </source>
</evidence>
<dbReference type="GO" id="GO:0005634">
    <property type="term" value="C:nucleus"/>
    <property type="evidence" value="ECO:0007669"/>
    <property type="project" value="UniProtKB-SubCell"/>
</dbReference>
<feature type="region of interest" description="Disordered" evidence="5">
    <location>
        <begin position="264"/>
        <end position="287"/>
    </location>
</feature>
<dbReference type="eggNOG" id="KOG2242">
    <property type="taxonomic scope" value="Eukaryota"/>
</dbReference>
<dbReference type="AlphaFoldDB" id="A0A090MUW8"/>
<keyword evidence="4" id="KW-0539">Nucleus</keyword>
<reference evidence="9" key="1">
    <citation type="submission" date="2014-09" db="EMBL/GenBank/DDBJ databases">
        <authorList>
            <person name="Martin A.A."/>
        </authorList>
    </citation>
    <scope>NUCLEOTIDE SEQUENCE</scope>
    <source>
        <strain evidence="9">ED321</strain>
    </source>
</reference>
<dbReference type="InterPro" id="IPR035778">
    <property type="entry name" value="SPRY_hnRNP_U"/>
</dbReference>
<dbReference type="STRING" id="34506.A0A090MUW8"/>
<dbReference type="SUPFAM" id="SSF52540">
    <property type="entry name" value="P-loop containing nucleoside triphosphate hydrolases"/>
    <property type="match status" value="1"/>
</dbReference>
<dbReference type="WBParaSite" id="SRAE_1000076000.1">
    <property type="protein sequence ID" value="SRAE_1000076000.1"/>
    <property type="gene ID" value="WBGene00257358"/>
</dbReference>
<dbReference type="Proteomes" id="UP000035682">
    <property type="component" value="Unplaced"/>
</dbReference>
<sequence>MNTRRSSARIAALKGNSSEPQLNSVIIPLLTVPRLKEELLKRKLKCTGRKEALVERLIEYISKNNVVCDDIASSSQSDINVEIPTTEETVKEKEINLSSEELPIANEEIQESVQKQEVTCSDDSSVDKDNITENTDILDAVTETSQLQENKSTQSDIINKCKLEEDENKESDRTEIYESEKNENKESERTETHECEKDESKEGEKIRLFKMEEDVNKGDKIDTLKMEEDESKESDQMEVYEPVEVGSKESDEMETYEIKEVENRQNDRMEEDEIGPYKPERDDDRESDKVEMYKISVKDNIKNDKVETCEIQKNENNHLELKGVKRKRRFFEEGPPTNEINIPPPETIVNLVEHYNSTVQSKRKNYCSFNNYVSNKDIESPCLLEIDENIKEPNNEDSRLTNTGNLFEKMSENLYNGKTESYIFDNHSNVNEYIQPPILYPDEQNSDCNGSENRLAELMKDPAALLQKATAVLKNLNDRTDYQYEQFPCESTFVEDVKPLPEFHGEPVQSDVEEDDYFAKAAGIKKKKDKNSVVIPEEEAPPMNDEVDLDYYNADLHIKASVDDKWLIEPENSDGFALMWGGIRSNHGIKYDRNLSSYNKKFCFQVKIIDHLSLKHVPFEEREPYDIRVGWSLNNKSQALGDLAGTYCFNSKAMKASACIFSDYGEPFSINDVITTILDISHGYISYYKNDEFLGIAFNETCFKDNDAIFAHIAIKNCKVKVNFGHGSEEDFPSRFIPKDVHFLNTMNCSEEMIRSRQPPPRKEDCTVIMTVGLPGSGKTTWVRQYLRDNPDGHWRVISSDALLQQMRIDGIPRKQIHSGRWDMVMGLAAKAVVKAMGLACRRKHNYIIDGTNVSRDARKRKLAQFQDFQRKCVVLIPPEKELIHRQMKQEKQDGIRPIPAEAMLELKATMSIPELTEEPVEDIIFVEPEQISHALKIVENYNKEGEPWLIQKNKQKRQKHNAQINNHSVNN</sequence>
<dbReference type="Gene3D" id="1.10.720.30">
    <property type="entry name" value="SAP domain"/>
    <property type="match status" value="1"/>
</dbReference>
<name>A0A090MUW8_STRRB</name>
<dbReference type="GO" id="GO:0000380">
    <property type="term" value="P:alternative mRNA splicing, via spliceosome"/>
    <property type="evidence" value="ECO:0007669"/>
    <property type="project" value="TreeGrafter"/>
</dbReference>
<dbReference type="GeneID" id="36374853"/>
<feature type="domain" description="SAP" evidence="7">
    <location>
        <begin position="27"/>
        <end position="61"/>
    </location>
</feature>
<evidence type="ECO:0000313" key="8">
    <source>
        <dbReference type="EMBL" id="CEF62488.1"/>
    </source>
</evidence>
<evidence type="ECO:0000313" key="11">
    <source>
        <dbReference type="WormBase" id="SRAE_1000076000"/>
    </source>
</evidence>
<dbReference type="InterPro" id="IPR043136">
    <property type="entry name" value="B30.2/SPRY_sf"/>
</dbReference>
<dbReference type="SUPFAM" id="SSF68906">
    <property type="entry name" value="SAP domain"/>
    <property type="match status" value="1"/>
</dbReference>
<gene>
    <name evidence="8 10 11" type="ORF">SRAE_1000076000</name>
</gene>
<dbReference type="InterPro" id="IPR036361">
    <property type="entry name" value="SAP_dom_sf"/>
</dbReference>
<dbReference type="Pfam" id="PF02037">
    <property type="entry name" value="SAP"/>
    <property type="match status" value="1"/>
</dbReference>
<dbReference type="PANTHER" id="PTHR12381:SF56">
    <property type="entry name" value="B30.2_SPRY DOMAIN-CONTAINING PROTEIN-RELATED"/>
    <property type="match status" value="1"/>
</dbReference>
<evidence type="ECO:0000256" key="1">
    <source>
        <dbReference type="ARBA" id="ARBA00004123"/>
    </source>
</evidence>
<dbReference type="InterPro" id="IPR013320">
    <property type="entry name" value="ConA-like_dom_sf"/>
</dbReference>
<keyword evidence="3" id="KW-0597">Phosphoprotein</keyword>
<evidence type="ECO:0000256" key="3">
    <source>
        <dbReference type="ARBA" id="ARBA00022553"/>
    </source>
</evidence>
<evidence type="ECO:0000313" key="10">
    <source>
        <dbReference type="WBParaSite" id="SRAE_1000076000.1"/>
    </source>
</evidence>
<dbReference type="OrthoDB" id="445357at2759"/>
<dbReference type="Gene3D" id="3.40.50.300">
    <property type="entry name" value="P-loop containing nucleotide triphosphate hydrolases"/>
    <property type="match status" value="1"/>
</dbReference>
<reference evidence="8" key="2">
    <citation type="submission" date="2014-09" db="EMBL/GenBank/DDBJ databases">
        <authorList>
            <person name="Aslett A.Martin."/>
        </authorList>
    </citation>
    <scope>NUCLEOTIDE SEQUENCE</scope>
    <source>
        <strain evidence="8">ED321 Heterogonic</strain>
    </source>
</reference>
<evidence type="ECO:0000259" key="6">
    <source>
        <dbReference type="PROSITE" id="PS50188"/>
    </source>
</evidence>
<dbReference type="PROSITE" id="PS50188">
    <property type="entry name" value="B302_SPRY"/>
    <property type="match status" value="1"/>
</dbReference>
<dbReference type="SUPFAM" id="SSF49899">
    <property type="entry name" value="Concanavalin A-like lectins/glucanases"/>
    <property type="match status" value="1"/>
</dbReference>